<evidence type="ECO:0000313" key="3">
    <source>
        <dbReference type="EMBL" id="OAF71647.1"/>
    </source>
</evidence>
<proteinExistence type="predicted"/>
<evidence type="ECO:0000313" key="4">
    <source>
        <dbReference type="Proteomes" id="UP000078046"/>
    </source>
</evidence>
<dbReference type="EMBL" id="LWCA01000035">
    <property type="protein sequence ID" value="OAF71647.1"/>
    <property type="molecule type" value="Genomic_DNA"/>
</dbReference>
<dbReference type="Proteomes" id="UP000078046">
    <property type="component" value="Unassembled WGS sequence"/>
</dbReference>
<keyword evidence="4" id="KW-1185">Reference proteome</keyword>
<name>A0A177BBE5_9BILA</name>
<feature type="coiled-coil region" evidence="1">
    <location>
        <begin position="76"/>
        <end position="110"/>
    </location>
</feature>
<comment type="caution">
    <text evidence="3">The sequence shown here is derived from an EMBL/GenBank/DDBJ whole genome shotgun (WGS) entry which is preliminary data.</text>
</comment>
<dbReference type="AlphaFoldDB" id="A0A177BBE5"/>
<reference evidence="3 4" key="1">
    <citation type="submission" date="2016-04" db="EMBL/GenBank/DDBJ databases">
        <title>The genome of Intoshia linei affirms orthonectids as highly simplified spiralians.</title>
        <authorList>
            <person name="Mikhailov K.V."/>
            <person name="Slusarev G.S."/>
            <person name="Nikitin M.A."/>
            <person name="Logacheva M.D."/>
            <person name="Penin A."/>
            <person name="Aleoshin V."/>
            <person name="Panchin Y.V."/>
        </authorList>
    </citation>
    <scope>NUCLEOTIDE SEQUENCE [LARGE SCALE GENOMIC DNA]</scope>
    <source>
        <strain evidence="3">Intl2013</strain>
        <tissue evidence="3">Whole animal</tissue>
    </source>
</reference>
<evidence type="ECO:0000256" key="1">
    <source>
        <dbReference type="SAM" id="Coils"/>
    </source>
</evidence>
<organism evidence="3 4">
    <name type="scientific">Intoshia linei</name>
    <dbReference type="NCBI Taxonomy" id="1819745"/>
    <lineage>
        <taxon>Eukaryota</taxon>
        <taxon>Metazoa</taxon>
        <taxon>Spiralia</taxon>
        <taxon>Lophotrochozoa</taxon>
        <taxon>Mesozoa</taxon>
        <taxon>Orthonectida</taxon>
        <taxon>Rhopaluridae</taxon>
        <taxon>Intoshia</taxon>
    </lineage>
</organism>
<feature type="compositionally biased region" description="Basic and acidic residues" evidence="2">
    <location>
        <begin position="153"/>
        <end position="162"/>
    </location>
</feature>
<sequence>MKGIPEKCVNINFSVDMNNSNNVDIRNENTFDHQNMKKIKNEKQNSFDCTSYRNDNERFPHNSTLFNIEKIQSVNLALCKNENERLVHKIEILNKKLNESNLDRRNLNCQIRKNNYQIDYLEVKVIKFKKMYEGLLKMNNNVKSPVHTTTFPPKDRSQEDLKEKLQLKKSPISPDALKQYYDTFGKTYKNTNIRNSILSYNCNKESQLNNLKKISTYYQNKLGYESASRCYNSMSDLTQLTNHKKKLNCNHQHKYEKICDKFNYDSTLVTKYISELKKSKDQNACSQSLPKSIFKNRISQSFDKDKNEKRVHFESKKNIVHIYDDNGI</sequence>
<accession>A0A177BBE5</accession>
<gene>
    <name evidence="3" type="ORF">A3Q56_00621</name>
</gene>
<feature type="region of interest" description="Disordered" evidence="2">
    <location>
        <begin position="143"/>
        <end position="162"/>
    </location>
</feature>
<keyword evidence="1" id="KW-0175">Coiled coil</keyword>
<protein>
    <submittedName>
        <fullName evidence="3">Uncharacterized protein</fullName>
    </submittedName>
</protein>
<evidence type="ECO:0000256" key="2">
    <source>
        <dbReference type="SAM" id="MobiDB-lite"/>
    </source>
</evidence>